<gene>
    <name evidence="2" type="ORF">LTR16_002690</name>
</gene>
<reference evidence="2 3" key="1">
    <citation type="submission" date="2023-08" db="EMBL/GenBank/DDBJ databases">
        <title>Black Yeasts Isolated from many extreme environments.</title>
        <authorList>
            <person name="Coleine C."/>
            <person name="Stajich J.E."/>
            <person name="Selbmann L."/>
        </authorList>
    </citation>
    <scope>NUCLEOTIDE SEQUENCE [LARGE SCALE GENOMIC DNA]</scope>
    <source>
        <strain evidence="2 3">CCFEE 536</strain>
    </source>
</reference>
<evidence type="ECO:0000256" key="1">
    <source>
        <dbReference type="SAM" id="MobiDB-lite"/>
    </source>
</evidence>
<feature type="non-terminal residue" evidence="2">
    <location>
        <position position="151"/>
    </location>
</feature>
<evidence type="ECO:0000313" key="3">
    <source>
        <dbReference type="Proteomes" id="UP001357485"/>
    </source>
</evidence>
<proteinExistence type="predicted"/>
<evidence type="ECO:0008006" key="4">
    <source>
        <dbReference type="Google" id="ProtNLM"/>
    </source>
</evidence>
<dbReference type="Proteomes" id="UP001357485">
    <property type="component" value="Unassembled WGS sequence"/>
</dbReference>
<sequence>MVSQTRQQTLHASLSIADDASEIPEIDSTLFDTSSTRKRARDIDDLLDEEPAKKRSQSAQKTWFYARPAGEGELERNKYGQKLWYCQRCRYGTGAPQRARDHMAKRHHVTIVEDESTVSAAHKQKIDDLFNKQQACQEGRDIEQEKHLRKA</sequence>
<name>A0ABR0KT10_9PEZI</name>
<accession>A0ABR0KT10</accession>
<organism evidence="2 3">
    <name type="scientific">Cryomyces antarcticus</name>
    <dbReference type="NCBI Taxonomy" id="329879"/>
    <lineage>
        <taxon>Eukaryota</taxon>
        <taxon>Fungi</taxon>
        <taxon>Dikarya</taxon>
        <taxon>Ascomycota</taxon>
        <taxon>Pezizomycotina</taxon>
        <taxon>Dothideomycetes</taxon>
        <taxon>Dothideomycetes incertae sedis</taxon>
        <taxon>Cryomyces</taxon>
    </lineage>
</organism>
<feature type="region of interest" description="Disordered" evidence="1">
    <location>
        <begin position="26"/>
        <end position="60"/>
    </location>
</feature>
<keyword evidence="3" id="KW-1185">Reference proteome</keyword>
<dbReference type="EMBL" id="JAVRRA010024844">
    <property type="protein sequence ID" value="KAK5128113.1"/>
    <property type="molecule type" value="Genomic_DNA"/>
</dbReference>
<protein>
    <recommendedName>
        <fullName evidence="4">BED-type domain-containing protein</fullName>
    </recommendedName>
</protein>
<comment type="caution">
    <text evidence="2">The sequence shown here is derived from an EMBL/GenBank/DDBJ whole genome shotgun (WGS) entry which is preliminary data.</text>
</comment>
<evidence type="ECO:0000313" key="2">
    <source>
        <dbReference type="EMBL" id="KAK5128113.1"/>
    </source>
</evidence>